<dbReference type="InterPro" id="IPR041682">
    <property type="entry name" value="AAA_14"/>
</dbReference>
<dbReference type="KEGG" id="dpf:ON006_24185"/>
<evidence type="ECO:0000313" key="3">
    <source>
        <dbReference type="Proteomes" id="UP001164653"/>
    </source>
</evidence>
<feature type="domain" description="AAA+ ATPase" evidence="1">
    <location>
        <begin position="16"/>
        <end position="132"/>
    </location>
</feature>
<keyword evidence="3" id="KW-1185">Reference proteome</keyword>
<keyword evidence="2" id="KW-0547">Nucleotide-binding</keyword>
<dbReference type="Gene3D" id="3.40.50.300">
    <property type="entry name" value="P-loop containing nucleotide triphosphate hydrolases"/>
    <property type="match status" value="1"/>
</dbReference>
<organism evidence="2 3">
    <name type="scientific">Dyadobacter pollutisoli</name>
    <dbReference type="NCBI Taxonomy" id="2910158"/>
    <lineage>
        <taxon>Bacteria</taxon>
        <taxon>Pseudomonadati</taxon>
        <taxon>Bacteroidota</taxon>
        <taxon>Cytophagia</taxon>
        <taxon>Cytophagales</taxon>
        <taxon>Spirosomataceae</taxon>
        <taxon>Dyadobacter</taxon>
    </lineage>
</organism>
<dbReference type="AlphaFoldDB" id="A0A9E8SKK3"/>
<accession>A0A9E8SKK3</accession>
<dbReference type="PANTHER" id="PTHR43566:SF2">
    <property type="entry name" value="DUF4143 DOMAIN-CONTAINING PROTEIN"/>
    <property type="match status" value="1"/>
</dbReference>
<dbReference type="RefSeq" id="WP_244822593.1">
    <property type="nucleotide sequence ID" value="NZ_CP112998.1"/>
</dbReference>
<dbReference type="PANTHER" id="PTHR43566">
    <property type="entry name" value="CONSERVED PROTEIN"/>
    <property type="match status" value="1"/>
</dbReference>
<dbReference type="InterPro" id="IPR003593">
    <property type="entry name" value="AAA+_ATPase"/>
</dbReference>
<sequence length="393" mass="44335">MISRVLENRILRSLRFFPAVGILGPRQVGKTTLAQKLMSELNKPSIYFDLELAEDFQTISQNTSWVIENNVDKTIVIDEVQRLLPLFPQLRALIDRKREAARFILLGSASPDFLQKSSESLAGRIAYHELSPILASEADSIEIPMRTHWHRGGFPDALLAPDDGFWLQWQQNFIKTYVEQDLSKLGISISIPLLNNFLRMISHVHGSLLNYLTISNSIGISATSVKRYIEILEQAYLVRRLEPWFVNVSKRIVKSPKIYIRDTGNLHFLHNIKQPDDLTAHPIAGASWEGYVIEQVINVLDPAIQPFFYRTSNGAEMDLVLVDGLTPVVSIEIKISLAPALKRGSSESVNDLKTVNNFLVTPKGGNVAVKPGWLHCNLNELLQNLRTLKIINI</sequence>
<proteinExistence type="predicted"/>
<dbReference type="Pfam" id="PF13635">
    <property type="entry name" value="DUF4143"/>
    <property type="match status" value="1"/>
</dbReference>
<dbReference type="SMART" id="SM00382">
    <property type="entry name" value="AAA"/>
    <property type="match status" value="1"/>
</dbReference>
<reference evidence="2" key="1">
    <citation type="submission" date="2022-11" db="EMBL/GenBank/DDBJ databases">
        <title>Dyadobacter pollutisoli sp. nov., isolated from plastic dumped soil.</title>
        <authorList>
            <person name="Kim J.M."/>
            <person name="Kim K.R."/>
            <person name="Lee J.K."/>
            <person name="Hao L."/>
            <person name="Jeon C.O."/>
        </authorList>
    </citation>
    <scope>NUCLEOTIDE SEQUENCE</scope>
    <source>
        <strain evidence="2">U1</strain>
    </source>
</reference>
<dbReference type="GO" id="GO:0005524">
    <property type="term" value="F:ATP binding"/>
    <property type="evidence" value="ECO:0007669"/>
    <property type="project" value="UniProtKB-KW"/>
</dbReference>
<gene>
    <name evidence="2" type="ORF">ON006_24185</name>
</gene>
<evidence type="ECO:0000313" key="2">
    <source>
        <dbReference type="EMBL" id="WAC10831.1"/>
    </source>
</evidence>
<protein>
    <submittedName>
        <fullName evidence="2">ATP-binding protein</fullName>
    </submittedName>
</protein>
<dbReference type="InterPro" id="IPR027417">
    <property type="entry name" value="P-loop_NTPase"/>
</dbReference>
<name>A0A9E8SKK3_9BACT</name>
<dbReference type="SUPFAM" id="SSF52540">
    <property type="entry name" value="P-loop containing nucleoside triphosphate hydrolases"/>
    <property type="match status" value="1"/>
</dbReference>
<dbReference type="EMBL" id="CP112998">
    <property type="protein sequence ID" value="WAC10831.1"/>
    <property type="molecule type" value="Genomic_DNA"/>
</dbReference>
<keyword evidence="2" id="KW-0067">ATP-binding</keyword>
<dbReference type="Pfam" id="PF13173">
    <property type="entry name" value="AAA_14"/>
    <property type="match status" value="1"/>
</dbReference>
<evidence type="ECO:0000259" key="1">
    <source>
        <dbReference type="SMART" id="SM00382"/>
    </source>
</evidence>
<dbReference type="InterPro" id="IPR025420">
    <property type="entry name" value="DUF4143"/>
</dbReference>
<dbReference type="Proteomes" id="UP001164653">
    <property type="component" value="Chromosome"/>
</dbReference>